<sequence length="220" mass="25046">MMNKINMKIVNFAIGLPKNMTYDNEKVMNTGICKDKVDEAFLTKEGFLGDGVGDLKHHGGFDRAVCVYPHEHYSLWEKEFNTSLPPAAFGENLTVTNMLEQDVHIGDIFQLGEAVIQITQGRIPCDTINKRTNVQTLLKRIVETGYTGYLCRVLKEGSVMTNSKLELIERHSHQVSVLFGNQLYFHQPTNIEGIKKVLAVEELANRWREKLTNRLHNLSK</sequence>
<proteinExistence type="predicted"/>
<dbReference type="GO" id="GO:0030151">
    <property type="term" value="F:molybdenum ion binding"/>
    <property type="evidence" value="ECO:0007669"/>
    <property type="project" value="InterPro"/>
</dbReference>
<gene>
    <name evidence="2" type="ORF">IQ10_00890</name>
</gene>
<dbReference type="InterPro" id="IPR005163">
    <property type="entry name" value="Tri_helical_YiiM-like"/>
</dbReference>
<dbReference type="Proteomes" id="UP000315711">
    <property type="component" value="Unassembled WGS sequence"/>
</dbReference>
<evidence type="ECO:0000259" key="1">
    <source>
        <dbReference type="PROSITE" id="PS51340"/>
    </source>
</evidence>
<dbReference type="AlphaFoldDB" id="A0A562QR42"/>
<dbReference type="Pfam" id="PF03475">
    <property type="entry name" value="YiiM_3-alpha"/>
    <property type="match status" value="1"/>
</dbReference>
<name>A0A562QR42_9BACI</name>
<feature type="domain" description="MOSC" evidence="1">
    <location>
        <begin position="34"/>
        <end position="168"/>
    </location>
</feature>
<comment type="caution">
    <text evidence="2">The sequence shown here is derived from an EMBL/GenBank/DDBJ whole genome shotgun (WGS) entry which is preliminary data.</text>
</comment>
<keyword evidence="3" id="KW-1185">Reference proteome</keyword>
<dbReference type="Gene3D" id="2.40.33.20">
    <property type="entry name" value="PK beta-barrel domain-like"/>
    <property type="match status" value="1"/>
</dbReference>
<dbReference type="PANTHER" id="PTHR30212:SF2">
    <property type="entry name" value="PROTEIN YIIM"/>
    <property type="match status" value="1"/>
</dbReference>
<protein>
    <submittedName>
        <fullName evidence="2">MOSC domain-containing protein YiiM</fullName>
    </submittedName>
</protein>
<dbReference type="SUPFAM" id="SSF50800">
    <property type="entry name" value="PK beta-barrel domain-like"/>
    <property type="match status" value="1"/>
</dbReference>
<dbReference type="PROSITE" id="PS51340">
    <property type="entry name" value="MOSC"/>
    <property type="match status" value="1"/>
</dbReference>
<dbReference type="GO" id="GO:0030170">
    <property type="term" value="F:pyridoxal phosphate binding"/>
    <property type="evidence" value="ECO:0007669"/>
    <property type="project" value="InterPro"/>
</dbReference>
<evidence type="ECO:0000313" key="2">
    <source>
        <dbReference type="EMBL" id="TWI59177.1"/>
    </source>
</evidence>
<dbReference type="PANTHER" id="PTHR30212">
    <property type="entry name" value="PROTEIN YIIM"/>
    <property type="match status" value="1"/>
</dbReference>
<dbReference type="InterPro" id="IPR052353">
    <property type="entry name" value="Benzoxazolinone_Detox_Enz"/>
</dbReference>
<dbReference type="InterPro" id="IPR011037">
    <property type="entry name" value="Pyrv_Knase-like_insert_dom_sf"/>
</dbReference>
<organism evidence="2 3">
    <name type="scientific">Halalkalibacter nanhaiisediminis</name>
    <dbReference type="NCBI Taxonomy" id="688079"/>
    <lineage>
        <taxon>Bacteria</taxon>
        <taxon>Bacillati</taxon>
        <taxon>Bacillota</taxon>
        <taxon>Bacilli</taxon>
        <taxon>Bacillales</taxon>
        <taxon>Bacillaceae</taxon>
        <taxon>Halalkalibacter</taxon>
    </lineage>
</organism>
<accession>A0A562QR42</accession>
<dbReference type="EMBL" id="VLKZ01000002">
    <property type="protein sequence ID" value="TWI59177.1"/>
    <property type="molecule type" value="Genomic_DNA"/>
</dbReference>
<dbReference type="GO" id="GO:0003824">
    <property type="term" value="F:catalytic activity"/>
    <property type="evidence" value="ECO:0007669"/>
    <property type="project" value="InterPro"/>
</dbReference>
<evidence type="ECO:0000313" key="3">
    <source>
        <dbReference type="Proteomes" id="UP000315711"/>
    </source>
</evidence>
<dbReference type="InterPro" id="IPR005302">
    <property type="entry name" value="MoCF_Sase_C"/>
</dbReference>
<reference evidence="2 3" key="1">
    <citation type="journal article" date="2015" name="Stand. Genomic Sci.">
        <title>Genomic Encyclopedia of Bacterial and Archaeal Type Strains, Phase III: the genomes of soil and plant-associated and newly described type strains.</title>
        <authorList>
            <person name="Whitman W.B."/>
            <person name="Woyke T."/>
            <person name="Klenk H.P."/>
            <person name="Zhou Y."/>
            <person name="Lilburn T.G."/>
            <person name="Beck B.J."/>
            <person name="De Vos P."/>
            <person name="Vandamme P."/>
            <person name="Eisen J.A."/>
            <person name="Garrity G."/>
            <person name="Hugenholtz P."/>
            <person name="Kyrpides N.C."/>
        </authorList>
    </citation>
    <scope>NUCLEOTIDE SEQUENCE [LARGE SCALE GENOMIC DNA]</scope>
    <source>
        <strain evidence="2 3">CGMCC 1.10116</strain>
    </source>
</reference>
<dbReference type="Pfam" id="PF03473">
    <property type="entry name" value="MOSC"/>
    <property type="match status" value="1"/>
</dbReference>